<evidence type="ECO:0000313" key="1">
    <source>
        <dbReference type="EMBL" id="KAJ9483375.1"/>
    </source>
</evidence>
<keyword evidence="2" id="KW-1185">Reference proteome</keyword>
<reference evidence="1" key="1">
    <citation type="submission" date="2015-06" db="EMBL/GenBank/DDBJ databases">
        <authorList>
            <person name="Nguyen H."/>
        </authorList>
    </citation>
    <scope>NUCLEOTIDE SEQUENCE</scope>
    <source>
        <strain evidence="1">DAOM 180753</strain>
    </source>
</reference>
<protein>
    <submittedName>
        <fullName evidence="1">Uncharacterized protein</fullName>
    </submittedName>
</protein>
<organism evidence="1 2">
    <name type="scientific">Penicillium thymicola</name>
    <dbReference type="NCBI Taxonomy" id="293382"/>
    <lineage>
        <taxon>Eukaryota</taxon>
        <taxon>Fungi</taxon>
        <taxon>Dikarya</taxon>
        <taxon>Ascomycota</taxon>
        <taxon>Pezizomycotina</taxon>
        <taxon>Eurotiomycetes</taxon>
        <taxon>Eurotiomycetidae</taxon>
        <taxon>Eurotiales</taxon>
        <taxon>Aspergillaceae</taxon>
        <taxon>Penicillium</taxon>
    </lineage>
</organism>
<sequence length="81" mass="9330">MFPFKSITFPDIPYKTSFECPELGQIPRSACRSTETQRVWLNDHDLSISFSHMQNFTIRCEYIPPNLKLGDVGKDCMINTA</sequence>
<evidence type="ECO:0000313" key="2">
    <source>
        <dbReference type="Proteomes" id="UP001227192"/>
    </source>
</evidence>
<dbReference type="Proteomes" id="UP001227192">
    <property type="component" value="Unassembled WGS sequence"/>
</dbReference>
<name>A0AAI9X4B6_PENTH</name>
<gene>
    <name evidence="1" type="ORF">VN97_g10029</name>
</gene>
<proteinExistence type="predicted"/>
<reference evidence="1" key="2">
    <citation type="journal article" date="2016" name="Fungal Biol.">
        <title>Ochratoxin A production by Penicillium thymicola.</title>
        <authorList>
            <person name="Nguyen H.D.T."/>
            <person name="McMullin D.R."/>
            <person name="Ponomareva E."/>
            <person name="Riley R."/>
            <person name="Pomraning K.R."/>
            <person name="Baker S.E."/>
            <person name="Seifert K.A."/>
        </authorList>
    </citation>
    <scope>NUCLEOTIDE SEQUENCE</scope>
    <source>
        <strain evidence="1">DAOM 180753</strain>
    </source>
</reference>
<accession>A0AAI9X4B6</accession>
<dbReference type="EMBL" id="LACB01000436">
    <property type="protein sequence ID" value="KAJ9483375.1"/>
    <property type="molecule type" value="Genomic_DNA"/>
</dbReference>
<comment type="caution">
    <text evidence="1">The sequence shown here is derived from an EMBL/GenBank/DDBJ whole genome shotgun (WGS) entry which is preliminary data.</text>
</comment>
<dbReference type="AlphaFoldDB" id="A0AAI9X4B6"/>